<evidence type="ECO:0000313" key="1">
    <source>
        <dbReference type="EMBL" id="GAG75191.1"/>
    </source>
</evidence>
<accession>X1BSR7</accession>
<proteinExistence type="predicted"/>
<reference evidence="1" key="1">
    <citation type="journal article" date="2014" name="Front. Microbiol.">
        <title>High frequency of phylogenetically diverse reductive dehalogenase-homologous genes in deep subseafloor sedimentary metagenomes.</title>
        <authorList>
            <person name="Kawai M."/>
            <person name="Futagami T."/>
            <person name="Toyoda A."/>
            <person name="Takaki Y."/>
            <person name="Nishi S."/>
            <person name="Hori S."/>
            <person name="Arai W."/>
            <person name="Tsubouchi T."/>
            <person name="Morono Y."/>
            <person name="Uchiyama I."/>
            <person name="Ito T."/>
            <person name="Fujiyama A."/>
            <person name="Inagaki F."/>
            <person name="Takami H."/>
        </authorList>
    </citation>
    <scope>NUCLEOTIDE SEQUENCE</scope>
    <source>
        <strain evidence="1">Expedition CK06-06</strain>
    </source>
</reference>
<comment type="caution">
    <text evidence="1">The sequence shown here is derived from an EMBL/GenBank/DDBJ whole genome shotgun (WGS) entry which is preliminary data.</text>
</comment>
<dbReference type="AlphaFoldDB" id="X1BSR7"/>
<gene>
    <name evidence="1" type="ORF">S01H4_30607</name>
</gene>
<name>X1BSR7_9ZZZZ</name>
<sequence length="67" mass="7868">NVKRFYFSFNSRKINSPDLLDRQIRAATRYVLSRNNLNYQGLEIGTGYNREDFINNKATLSLCFNCI</sequence>
<organism evidence="1">
    <name type="scientific">marine sediment metagenome</name>
    <dbReference type="NCBI Taxonomy" id="412755"/>
    <lineage>
        <taxon>unclassified sequences</taxon>
        <taxon>metagenomes</taxon>
        <taxon>ecological metagenomes</taxon>
    </lineage>
</organism>
<dbReference type="EMBL" id="BART01015814">
    <property type="protein sequence ID" value="GAG75191.1"/>
    <property type="molecule type" value="Genomic_DNA"/>
</dbReference>
<protein>
    <submittedName>
        <fullName evidence="1">Uncharacterized protein</fullName>
    </submittedName>
</protein>
<feature type="non-terminal residue" evidence="1">
    <location>
        <position position="1"/>
    </location>
</feature>